<reference evidence="3" key="1">
    <citation type="submission" date="2022-11" db="EMBL/GenBank/DDBJ databases">
        <authorList>
            <person name="Petersen C."/>
        </authorList>
    </citation>
    <scope>NUCLEOTIDE SEQUENCE</scope>
    <source>
        <strain evidence="3">IBT 20477</strain>
    </source>
</reference>
<dbReference type="AlphaFoldDB" id="A0A9W9N5B3"/>
<protein>
    <submittedName>
        <fullName evidence="3">Uncharacterized protein</fullName>
    </submittedName>
</protein>
<evidence type="ECO:0000256" key="2">
    <source>
        <dbReference type="SAM" id="Phobius"/>
    </source>
</evidence>
<feature type="region of interest" description="Disordered" evidence="1">
    <location>
        <begin position="603"/>
        <end position="627"/>
    </location>
</feature>
<dbReference type="OrthoDB" id="5332281at2759"/>
<dbReference type="PANTHER" id="PTHR37544:SF1">
    <property type="entry name" value="PHOSPHORIBOSYLAMINOIMIDAZOLE-SUCCINOCARBOXAMIDE SYNTHASE"/>
    <property type="match status" value="1"/>
</dbReference>
<feature type="compositionally biased region" description="Low complexity" evidence="1">
    <location>
        <begin position="1176"/>
        <end position="1193"/>
    </location>
</feature>
<feature type="transmembrane region" description="Helical" evidence="2">
    <location>
        <begin position="40"/>
        <end position="61"/>
    </location>
</feature>
<name>A0A9W9N5B3_9EURO</name>
<feature type="transmembrane region" description="Helical" evidence="2">
    <location>
        <begin position="81"/>
        <end position="100"/>
    </location>
</feature>
<dbReference type="Pfam" id="PF11915">
    <property type="entry name" value="DUF3433"/>
    <property type="match status" value="2"/>
</dbReference>
<keyword evidence="2" id="KW-1133">Transmembrane helix</keyword>
<keyword evidence="4" id="KW-1185">Reference proteome</keyword>
<keyword evidence="2" id="KW-0812">Transmembrane</keyword>
<keyword evidence="2" id="KW-0472">Membrane</keyword>
<organism evidence="3 4">
    <name type="scientific">Penicillium cf. viridicatum</name>
    <dbReference type="NCBI Taxonomy" id="2972119"/>
    <lineage>
        <taxon>Eukaryota</taxon>
        <taxon>Fungi</taxon>
        <taxon>Dikarya</taxon>
        <taxon>Ascomycota</taxon>
        <taxon>Pezizomycotina</taxon>
        <taxon>Eurotiomycetes</taxon>
        <taxon>Eurotiomycetidae</taxon>
        <taxon>Eurotiales</taxon>
        <taxon>Aspergillaceae</taxon>
        <taxon>Penicillium</taxon>
    </lineage>
</organism>
<evidence type="ECO:0000313" key="3">
    <source>
        <dbReference type="EMBL" id="KAJ5213421.1"/>
    </source>
</evidence>
<feature type="compositionally biased region" description="Basic and acidic residues" evidence="1">
    <location>
        <begin position="1208"/>
        <end position="1221"/>
    </location>
</feature>
<dbReference type="EMBL" id="JAPQKQ010000001">
    <property type="protein sequence ID" value="KAJ5213421.1"/>
    <property type="molecule type" value="Genomic_DNA"/>
</dbReference>
<proteinExistence type="predicted"/>
<sequence>MVVQERSPERLGNYASVAKEENEDSNHRKLWAPFFLRRPIMIVFLFSFLSLLGTLIALYVYTQRQGRSLGIKTDGDRYYYLWTYGPTAVFTILTAGWMQAEYRAAQLMPWILMHRGLTPASQSIFLDYMSKWNVVSLYQSLKQKHFLVSLCVAGSLLLNGVTVFSTGLFELDSVPITRPSSLTVPRAFSGANYTATHYDSRSYAACSAFAARNLTRPFGLHEPYIYTPFQPAGSYTTENNTIPIGPRYQADIEVIEPSLDCQNGTVTWGTGRMASPNWNGSVAQTYVERNTTIWSAPDGCTYEFPASDIESILNKDNISIVMHLTACGGESANAYAVGNNLLVDWTVDWRVWAAVVNTIGVKFPKNQELPSAWDTPPIHLVVCKPRYNTYRGPVRVWRESGQSAISSDIQPQRLKVTEGIANVSAAKILHSSFRSLSLSLSEAYGGAVISEEEFHFTGHKDTPQEVYWNDMPAFTDAMKNEFSCLMRQVMQYELLQSDPHNIEGTEQFIEERLFVRQLSFWLIAALLACLTAIVTTLLCFFVPVAVCPRDTGSIGGMTAVFAQSPEFMTSFKGSQLKTESQMANTRLGQTLYTSSHTEETFRLLPQNESTDEPASEGVKPSERETSSPTWWYPFSTTWLIKISVISLPVAVIIGLEVVYHISASTHGITLVDGKSPYIHYIWTYIPALVMFTIRVAFTSVEFGARIVQPYVLLREGSAPPETTIFENQLRKIALYGVFDNLQKKQWTLAAATTSLLLAAINPIVVSGLYTAEASWPTSPMNIMQTTRWNLGDPTRGDELKYSKVVDFNTDKTAGLIINLNLSEPQWTYNNLAFPQFALFDTTLPPGAGYIDARIPALRSQLSCAKAPVNCSTSSTGYYCASDDPCYKYKNGENPLDDTRYFLRGTYLLPAENATSNCSTDNILYGIYGNNGKKVRPTEYYLLNCNATIEEVDVDTRLQLPSFSIDADIHPRVVPNTNRTVFNTTIHSFPSLSTIENYLFKTNPNIRNILLSALTDGVHGVPAEELLDPTVLTARLNTVWGIIMAQLFNSNGRESFDDPLNTTWFVEPATSHAPIYEGVFHDGRKYLVQSEISTRILDGVLAGMVICVLAVLCVMRTKEVLPKSPCSIASVASLVAESRLLELLRGTEYSDAELRKRGLFEGLFSMGWWEVEKETSQSDASASSGSSVSSVGGETQDGGRTSAAESGDFNERVDDRRTRFGIDIDGNTPLLRDVS</sequence>
<feature type="transmembrane region" description="Helical" evidence="2">
    <location>
        <begin position="520"/>
        <end position="546"/>
    </location>
</feature>
<feature type="region of interest" description="Disordered" evidence="1">
    <location>
        <begin position="1176"/>
        <end position="1234"/>
    </location>
</feature>
<accession>A0A9W9N5B3</accession>
<reference evidence="3" key="2">
    <citation type="journal article" date="2023" name="IMA Fungus">
        <title>Comparative genomic study of the Penicillium genus elucidates a diverse pangenome and 15 lateral gene transfer events.</title>
        <authorList>
            <person name="Petersen C."/>
            <person name="Sorensen T."/>
            <person name="Nielsen M.R."/>
            <person name="Sondergaard T.E."/>
            <person name="Sorensen J.L."/>
            <person name="Fitzpatrick D.A."/>
            <person name="Frisvad J.C."/>
            <person name="Nielsen K.L."/>
        </authorList>
    </citation>
    <scope>NUCLEOTIDE SEQUENCE</scope>
    <source>
        <strain evidence="3">IBT 20477</strain>
    </source>
</reference>
<gene>
    <name evidence="3" type="ORF">N7449_000590</name>
</gene>
<comment type="caution">
    <text evidence="3">The sequence shown here is derived from an EMBL/GenBank/DDBJ whole genome shotgun (WGS) entry which is preliminary data.</text>
</comment>
<dbReference type="Proteomes" id="UP001150942">
    <property type="component" value="Unassembled WGS sequence"/>
</dbReference>
<feature type="transmembrane region" description="Helical" evidence="2">
    <location>
        <begin position="638"/>
        <end position="659"/>
    </location>
</feature>
<evidence type="ECO:0000256" key="1">
    <source>
        <dbReference type="SAM" id="MobiDB-lite"/>
    </source>
</evidence>
<evidence type="ECO:0000313" key="4">
    <source>
        <dbReference type="Proteomes" id="UP001150942"/>
    </source>
</evidence>
<feature type="transmembrane region" description="Helical" evidence="2">
    <location>
        <begin position="680"/>
        <end position="697"/>
    </location>
</feature>
<dbReference type="PANTHER" id="PTHR37544">
    <property type="entry name" value="SPRAY-RELATED"/>
    <property type="match status" value="1"/>
</dbReference>
<dbReference type="InterPro" id="IPR021840">
    <property type="entry name" value="DUF3433"/>
</dbReference>